<evidence type="ECO:0000313" key="6">
    <source>
        <dbReference type="EMBL" id="KAK0325103.1"/>
    </source>
</evidence>
<keyword evidence="3" id="KW-0238">DNA-binding</keyword>
<dbReference type="GO" id="GO:0005634">
    <property type="term" value="C:nucleus"/>
    <property type="evidence" value="ECO:0007669"/>
    <property type="project" value="UniProtKB-SubCell"/>
</dbReference>
<sequence length="381" mass="42088">MTTSICTFANLAIAAVQHLGLHKSISSEPSQVPSASEAFHADNRAPRTGEEQRAVLGCFLLTSSYVSIISDLHSRQCEFTLLRSFSSSIKIIDSLRWTPHMEECLRDLDSRREHVLDQSLVQQVRLQLVAERATLMRAYENVMEPRTTLRPSPVLYAQALLSHLDEIRTSTIPVLHQCAPIQLHAYAAQLSINEVALSGDPAVKDKAGTGPTPPNLSRLKHLHASLHAIKSWLEVFFSLPLASFVGLPTCHIFQFRHCMGMLFVLSTLEDASWNAADVRADLDILAVVDRVSERFRQIAREGGIDANGEAQGEDVWTRAAERLQGLKHLWAGKLTPQPPVPPVSAYTATATPGTDTNGALFANWSDLDFSNFDWVNSSFLS</sequence>
<evidence type="ECO:0000256" key="3">
    <source>
        <dbReference type="ARBA" id="ARBA00023125"/>
    </source>
</evidence>
<comment type="caution">
    <text evidence="6">The sequence shown here is derived from an EMBL/GenBank/DDBJ whole genome shotgun (WGS) entry which is preliminary data.</text>
</comment>
<evidence type="ECO:0000256" key="2">
    <source>
        <dbReference type="ARBA" id="ARBA00023015"/>
    </source>
</evidence>
<proteinExistence type="predicted"/>
<dbReference type="Proteomes" id="UP001168146">
    <property type="component" value="Unassembled WGS sequence"/>
</dbReference>
<name>A0AAN6JI06_9PEZI</name>
<comment type="subcellular location">
    <subcellularLocation>
        <location evidence="1">Nucleus</location>
    </subcellularLocation>
</comment>
<dbReference type="InterPro" id="IPR051089">
    <property type="entry name" value="prtT"/>
</dbReference>
<organism evidence="6 8">
    <name type="scientific">Friedmanniomyces endolithicus</name>
    <dbReference type="NCBI Taxonomy" id="329885"/>
    <lineage>
        <taxon>Eukaryota</taxon>
        <taxon>Fungi</taxon>
        <taxon>Dikarya</taxon>
        <taxon>Ascomycota</taxon>
        <taxon>Pezizomycotina</taxon>
        <taxon>Dothideomycetes</taxon>
        <taxon>Dothideomycetidae</taxon>
        <taxon>Mycosphaerellales</taxon>
        <taxon>Teratosphaeriaceae</taxon>
        <taxon>Friedmanniomyces</taxon>
    </lineage>
</organism>
<keyword evidence="2" id="KW-0805">Transcription regulation</keyword>
<evidence type="ECO:0000313" key="7">
    <source>
        <dbReference type="EMBL" id="KAK1008705.1"/>
    </source>
</evidence>
<evidence type="ECO:0000313" key="8">
    <source>
        <dbReference type="Proteomes" id="UP001168146"/>
    </source>
</evidence>
<dbReference type="PANTHER" id="PTHR31845">
    <property type="entry name" value="FINGER DOMAIN PROTEIN, PUTATIVE-RELATED"/>
    <property type="match status" value="1"/>
</dbReference>
<dbReference type="EMBL" id="JASUXU010000008">
    <property type="protein sequence ID" value="KAK0325103.1"/>
    <property type="molecule type" value="Genomic_DNA"/>
</dbReference>
<evidence type="ECO:0000256" key="5">
    <source>
        <dbReference type="ARBA" id="ARBA00023242"/>
    </source>
</evidence>
<keyword evidence="5" id="KW-0539">Nucleus</keyword>
<gene>
    <name evidence="6" type="ORF">LTR82_004089</name>
    <name evidence="7" type="ORF">LTR91_003064</name>
</gene>
<evidence type="ECO:0000313" key="9">
    <source>
        <dbReference type="Proteomes" id="UP001175353"/>
    </source>
</evidence>
<reference evidence="7" key="2">
    <citation type="submission" date="2023-06" db="EMBL/GenBank/DDBJ databases">
        <title>Black Yeasts Isolated from many extreme environments.</title>
        <authorList>
            <person name="Coleine C."/>
            <person name="Stajich J.E."/>
            <person name="Selbmann L."/>
        </authorList>
    </citation>
    <scope>NUCLEOTIDE SEQUENCE</scope>
    <source>
        <strain evidence="7">CCFEE 5200</strain>
    </source>
</reference>
<reference evidence="6" key="1">
    <citation type="submission" date="2021-12" db="EMBL/GenBank/DDBJ databases">
        <title>Black yeast isolated from Biological Soil Crust.</title>
        <authorList>
            <person name="Kurbessoian T."/>
        </authorList>
    </citation>
    <scope>NUCLEOTIDE SEQUENCE</scope>
    <source>
        <strain evidence="6">CCFEE 5208</strain>
    </source>
</reference>
<keyword evidence="4" id="KW-0804">Transcription</keyword>
<dbReference type="EMBL" id="JAUJLE010000015">
    <property type="protein sequence ID" value="KAK1008705.1"/>
    <property type="molecule type" value="Genomic_DNA"/>
</dbReference>
<protein>
    <recommendedName>
        <fullName evidence="10">Transcription factor domain-containing protein</fullName>
    </recommendedName>
</protein>
<evidence type="ECO:0000256" key="1">
    <source>
        <dbReference type="ARBA" id="ARBA00004123"/>
    </source>
</evidence>
<dbReference type="GO" id="GO:0000981">
    <property type="term" value="F:DNA-binding transcription factor activity, RNA polymerase II-specific"/>
    <property type="evidence" value="ECO:0007669"/>
    <property type="project" value="TreeGrafter"/>
</dbReference>
<dbReference type="GO" id="GO:0000976">
    <property type="term" value="F:transcription cis-regulatory region binding"/>
    <property type="evidence" value="ECO:0007669"/>
    <property type="project" value="TreeGrafter"/>
</dbReference>
<evidence type="ECO:0008006" key="10">
    <source>
        <dbReference type="Google" id="ProtNLM"/>
    </source>
</evidence>
<dbReference type="PANTHER" id="PTHR31845:SF32">
    <property type="entry name" value="MISCELLANEOUS ZN(II)2CYS6 TRANSCRIPTION FACTOR (EUROFUNG)-RELATED"/>
    <property type="match status" value="1"/>
</dbReference>
<dbReference type="AlphaFoldDB" id="A0AAN6JI06"/>
<accession>A0AAN6JI06</accession>
<keyword evidence="9" id="KW-1185">Reference proteome</keyword>
<dbReference type="Proteomes" id="UP001175353">
    <property type="component" value="Unassembled WGS sequence"/>
</dbReference>
<evidence type="ECO:0000256" key="4">
    <source>
        <dbReference type="ARBA" id="ARBA00023163"/>
    </source>
</evidence>